<keyword evidence="8" id="KW-0624">Polysaccharide degradation</keyword>
<proteinExistence type="inferred from homology"/>
<dbReference type="SUPFAM" id="SSF48208">
    <property type="entry name" value="Six-hairpin glycosidases"/>
    <property type="match status" value="1"/>
</dbReference>
<reference evidence="10 11" key="1">
    <citation type="journal article" date="2021" name="Nat. Plants">
        <title>The Taxus genome provides insights into paclitaxel biosynthesis.</title>
        <authorList>
            <person name="Xiong X."/>
            <person name="Gou J."/>
            <person name="Liao Q."/>
            <person name="Li Y."/>
            <person name="Zhou Q."/>
            <person name="Bi G."/>
            <person name="Li C."/>
            <person name="Du R."/>
            <person name="Wang X."/>
            <person name="Sun T."/>
            <person name="Guo L."/>
            <person name="Liang H."/>
            <person name="Lu P."/>
            <person name="Wu Y."/>
            <person name="Zhang Z."/>
            <person name="Ro D.K."/>
            <person name="Shang Y."/>
            <person name="Huang S."/>
            <person name="Yan J."/>
        </authorList>
    </citation>
    <scope>NUCLEOTIDE SEQUENCE [LARGE SCALE GENOMIC DNA]</scope>
    <source>
        <strain evidence="10">Ta-2019</strain>
    </source>
</reference>
<feature type="non-terminal residue" evidence="10">
    <location>
        <position position="275"/>
    </location>
</feature>
<dbReference type="GO" id="GO:0030245">
    <property type="term" value="P:cellulose catabolic process"/>
    <property type="evidence" value="ECO:0007669"/>
    <property type="project" value="UniProtKB-KW"/>
</dbReference>
<keyword evidence="7" id="KW-0326">Glycosidase</keyword>
<evidence type="ECO:0000256" key="5">
    <source>
        <dbReference type="ARBA" id="ARBA00023001"/>
    </source>
</evidence>
<evidence type="ECO:0000256" key="2">
    <source>
        <dbReference type="ARBA" id="ARBA00007072"/>
    </source>
</evidence>
<evidence type="ECO:0000256" key="6">
    <source>
        <dbReference type="ARBA" id="ARBA00023277"/>
    </source>
</evidence>
<feature type="non-terminal residue" evidence="10">
    <location>
        <position position="1"/>
    </location>
</feature>
<dbReference type="InterPro" id="IPR008928">
    <property type="entry name" value="6-hairpin_glycosidase_sf"/>
</dbReference>
<dbReference type="Gene3D" id="1.50.10.10">
    <property type="match status" value="1"/>
</dbReference>
<keyword evidence="5" id="KW-0136">Cellulose degradation</keyword>
<dbReference type="EC" id="3.2.1.4" evidence="3"/>
<evidence type="ECO:0000256" key="8">
    <source>
        <dbReference type="ARBA" id="ARBA00023326"/>
    </source>
</evidence>
<feature type="domain" description="Glycoside hydrolase family 9" evidence="9">
    <location>
        <begin position="74"/>
        <end position="269"/>
    </location>
</feature>
<dbReference type="PANTHER" id="PTHR22298">
    <property type="entry name" value="ENDO-1,4-BETA-GLUCANASE"/>
    <property type="match status" value="1"/>
</dbReference>
<protein>
    <recommendedName>
        <fullName evidence="3">cellulase</fullName>
        <ecNumber evidence="3">3.2.1.4</ecNumber>
    </recommendedName>
</protein>
<dbReference type="Proteomes" id="UP000824469">
    <property type="component" value="Unassembled WGS sequence"/>
</dbReference>
<evidence type="ECO:0000313" key="11">
    <source>
        <dbReference type="Proteomes" id="UP000824469"/>
    </source>
</evidence>
<evidence type="ECO:0000313" key="10">
    <source>
        <dbReference type="EMBL" id="KAH9315459.1"/>
    </source>
</evidence>
<gene>
    <name evidence="10" type="ORF">KI387_024086</name>
</gene>
<keyword evidence="6" id="KW-0119">Carbohydrate metabolism</keyword>
<evidence type="ECO:0000256" key="3">
    <source>
        <dbReference type="ARBA" id="ARBA00012601"/>
    </source>
</evidence>
<keyword evidence="4" id="KW-0378">Hydrolase</keyword>
<dbReference type="GO" id="GO:0008810">
    <property type="term" value="F:cellulase activity"/>
    <property type="evidence" value="ECO:0007669"/>
    <property type="project" value="UniProtKB-EC"/>
</dbReference>
<dbReference type="Pfam" id="PF00759">
    <property type="entry name" value="Glyco_hydro_9"/>
    <property type="match status" value="1"/>
</dbReference>
<evidence type="ECO:0000256" key="1">
    <source>
        <dbReference type="ARBA" id="ARBA00000966"/>
    </source>
</evidence>
<comment type="caution">
    <text evidence="10">The sequence shown here is derived from an EMBL/GenBank/DDBJ whole genome shotgun (WGS) entry which is preliminary data.</text>
</comment>
<name>A0AA38G2M4_TAXCH</name>
<dbReference type="OMA" id="PAICSEC"/>
<sequence length="275" mass="30241">GALNSSTKRIEFRGDSGLEDGHFEDIQVDLTGGYYDSGNNIKFGFPTAYTITLISWSVIEYSDKYEAVGELDHVGSARNDMRCWERPEDMDYDRPVSVCKAASASDLAAEMAAALAAASIVFNLPKSNMPDSYSAQLLLAAQKLFEFAATGKGNGTYTADTACGAGAVDFYNSSGYHDELVWGGSWVFFATGNWSYLQAVMEIYNNSVDSDIHGDDGVFNWNNKLLAAQLLLTRVRFLVDPGYPYEKMLQSSTETIQMTMCSYLPDYASAFNRTP</sequence>
<comment type="catalytic activity">
    <reaction evidence="1">
        <text>Endohydrolysis of (1-&gt;4)-beta-D-glucosidic linkages in cellulose, lichenin and cereal beta-D-glucans.</text>
        <dbReference type="EC" id="3.2.1.4"/>
    </reaction>
</comment>
<evidence type="ECO:0000259" key="9">
    <source>
        <dbReference type="Pfam" id="PF00759"/>
    </source>
</evidence>
<comment type="similarity">
    <text evidence="2">Belongs to the glycosyl hydrolase 9 (cellulase E) family.</text>
</comment>
<evidence type="ECO:0000256" key="7">
    <source>
        <dbReference type="ARBA" id="ARBA00023295"/>
    </source>
</evidence>
<keyword evidence="11" id="KW-1185">Reference proteome</keyword>
<dbReference type="AlphaFoldDB" id="A0AA38G2M4"/>
<dbReference type="EMBL" id="JAHRHJ020000005">
    <property type="protein sequence ID" value="KAH9315459.1"/>
    <property type="molecule type" value="Genomic_DNA"/>
</dbReference>
<evidence type="ECO:0000256" key="4">
    <source>
        <dbReference type="ARBA" id="ARBA00022801"/>
    </source>
</evidence>
<dbReference type="InterPro" id="IPR012341">
    <property type="entry name" value="6hp_glycosidase-like_sf"/>
</dbReference>
<dbReference type="InterPro" id="IPR001701">
    <property type="entry name" value="Glyco_hydro_9"/>
</dbReference>
<organism evidence="10 11">
    <name type="scientific">Taxus chinensis</name>
    <name type="common">Chinese yew</name>
    <name type="synonym">Taxus wallichiana var. chinensis</name>
    <dbReference type="NCBI Taxonomy" id="29808"/>
    <lineage>
        <taxon>Eukaryota</taxon>
        <taxon>Viridiplantae</taxon>
        <taxon>Streptophyta</taxon>
        <taxon>Embryophyta</taxon>
        <taxon>Tracheophyta</taxon>
        <taxon>Spermatophyta</taxon>
        <taxon>Pinopsida</taxon>
        <taxon>Pinidae</taxon>
        <taxon>Conifers II</taxon>
        <taxon>Cupressales</taxon>
        <taxon>Taxaceae</taxon>
        <taxon>Taxus</taxon>
    </lineage>
</organism>
<accession>A0AA38G2M4</accession>